<evidence type="ECO:0000313" key="10">
    <source>
        <dbReference type="EMBL" id="RQM37057.1"/>
    </source>
</evidence>
<keyword evidence="7" id="KW-1133">Transmembrane helix</keyword>
<evidence type="ECO:0000256" key="7">
    <source>
        <dbReference type="ARBA" id="ARBA00022989"/>
    </source>
</evidence>
<keyword evidence="4" id="KW-0997">Cell inner membrane</keyword>
<reference evidence="10 11" key="1">
    <citation type="submission" date="2018-10" db="EMBL/GenBank/DDBJ databases">
        <title>Draft genome sequence for the type isolate of Erwinia psidii, agent causal of bacterial blight in guava (Psidium guajava) and wilt and die-back of Eucalyptus spp.</title>
        <authorList>
            <person name="Hermenegildo P.S."/>
            <person name="Santos S.A."/>
            <person name="Guimaraes L.M.S."/>
            <person name="Vidigal P.M.P."/>
            <person name="Pereira I.C."/>
            <person name="Badel J.L."/>
            <person name="Alfenas-Zerbini P."/>
            <person name="Ferreira M.A.S.V."/>
            <person name="Alfenas A.C."/>
        </authorList>
    </citation>
    <scope>NUCLEOTIDE SEQUENCE [LARGE SCALE GENOMIC DNA]</scope>
    <source>
        <strain evidence="10 11">IBSBF 435</strain>
    </source>
</reference>
<protein>
    <recommendedName>
        <fullName evidence="9">Type II secretion system protein GspC N-terminal domain-containing protein</fullName>
    </recommendedName>
</protein>
<evidence type="ECO:0000313" key="11">
    <source>
        <dbReference type="Proteomes" id="UP000279457"/>
    </source>
</evidence>
<evidence type="ECO:0000256" key="8">
    <source>
        <dbReference type="ARBA" id="ARBA00023136"/>
    </source>
</evidence>
<evidence type="ECO:0000256" key="1">
    <source>
        <dbReference type="ARBA" id="ARBA00004533"/>
    </source>
</evidence>
<dbReference type="Pfam" id="PF11356">
    <property type="entry name" value="T2SSC"/>
    <property type="match status" value="1"/>
</dbReference>
<evidence type="ECO:0000256" key="6">
    <source>
        <dbReference type="ARBA" id="ARBA00022927"/>
    </source>
</evidence>
<keyword evidence="6" id="KW-0653">Protein transport</keyword>
<evidence type="ECO:0000256" key="2">
    <source>
        <dbReference type="ARBA" id="ARBA00022448"/>
    </source>
</evidence>
<dbReference type="AlphaFoldDB" id="A0A3N6RXF5"/>
<dbReference type="Gene3D" id="2.30.30.830">
    <property type="match status" value="1"/>
</dbReference>
<dbReference type="Proteomes" id="UP000279457">
    <property type="component" value="Unassembled WGS sequence"/>
</dbReference>
<organism evidence="10 11">
    <name type="scientific">Erwinia psidii</name>
    <dbReference type="NCBI Taxonomy" id="69224"/>
    <lineage>
        <taxon>Bacteria</taxon>
        <taxon>Pseudomonadati</taxon>
        <taxon>Pseudomonadota</taxon>
        <taxon>Gammaproteobacteria</taxon>
        <taxon>Enterobacterales</taxon>
        <taxon>Erwiniaceae</taxon>
        <taxon>Erwinia</taxon>
    </lineage>
</organism>
<dbReference type="InterPro" id="IPR024961">
    <property type="entry name" value="T2SS_GspC_N"/>
</dbReference>
<name>A0A3N6RXF5_9GAMM</name>
<comment type="subcellular location">
    <subcellularLocation>
        <location evidence="1">Cell inner membrane</location>
    </subcellularLocation>
</comment>
<evidence type="ECO:0000259" key="9">
    <source>
        <dbReference type="Pfam" id="PF11356"/>
    </source>
</evidence>
<accession>A0A3N6RXF5</accession>
<keyword evidence="8" id="KW-0472">Membrane</keyword>
<gene>
    <name evidence="10" type="ORF">EB241_16735</name>
</gene>
<proteinExistence type="predicted"/>
<comment type="caution">
    <text evidence="10">The sequence shown here is derived from an EMBL/GenBank/DDBJ whole genome shotgun (WGS) entry which is preliminary data.</text>
</comment>
<dbReference type="GO" id="GO:0015031">
    <property type="term" value="P:protein transport"/>
    <property type="evidence" value="ECO:0007669"/>
    <property type="project" value="UniProtKB-KW"/>
</dbReference>
<keyword evidence="2" id="KW-0813">Transport</keyword>
<keyword evidence="11" id="KW-1185">Reference proteome</keyword>
<dbReference type="GO" id="GO:0005886">
    <property type="term" value="C:plasma membrane"/>
    <property type="evidence" value="ECO:0007669"/>
    <property type="project" value="UniProtKB-SubCell"/>
</dbReference>
<feature type="domain" description="Type II secretion system protein GspC N-terminal" evidence="9">
    <location>
        <begin position="57"/>
        <end position="128"/>
    </location>
</feature>
<evidence type="ECO:0000256" key="3">
    <source>
        <dbReference type="ARBA" id="ARBA00022475"/>
    </source>
</evidence>
<evidence type="ECO:0000256" key="5">
    <source>
        <dbReference type="ARBA" id="ARBA00022692"/>
    </source>
</evidence>
<dbReference type="EMBL" id="RHHM01000014">
    <property type="protein sequence ID" value="RQM37057.1"/>
    <property type="molecule type" value="Genomic_DNA"/>
</dbReference>
<keyword evidence="5" id="KW-0812">Transmembrane</keyword>
<keyword evidence="3" id="KW-1003">Cell membrane</keyword>
<evidence type="ECO:0000256" key="4">
    <source>
        <dbReference type="ARBA" id="ARBA00022519"/>
    </source>
</evidence>
<sequence>MFRAVANEKTERILTHNLLRESHSVFIAPDGLVLFQSVERKAPNPWRVNGKVPDDNVLIKAPLNQSGLEVVGILSGKDCATSIVIIKEDNSQKSYRCGETLSGRSVVIVKIFHDVVIINNKNYYETLRIDQ</sequence>